<evidence type="ECO:0000256" key="12">
    <source>
        <dbReference type="SAM" id="MobiDB-lite"/>
    </source>
</evidence>
<comment type="catalytic activity">
    <reaction evidence="7 8">
        <text>UDP-alpha-D-glucose + 2 NAD(+) + H2O = UDP-alpha-D-glucuronate + 2 NADH + 3 H(+)</text>
        <dbReference type="Rhea" id="RHEA:23596"/>
        <dbReference type="ChEBI" id="CHEBI:15377"/>
        <dbReference type="ChEBI" id="CHEBI:15378"/>
        <dbReference type="ChEBI" id="CHEBI:57540"/>
        <dbReference type="ChEBI" id="CHEBI:57945"/>
        <dbReference type="ChEBI" id="CHEBI:58052"/>
        <dbReference type="ChEBI" id="CHEBI:58885"/>
        <dbReference type="EC" id="1.1.1.22"/>
    </reaction>
</comment>
<evidence type="ECO:0000256" key="10">
    <source>
        <dbReference type="PIRSR" id="PIRSR500134-2"/>
    </source>
</evidence>
<dbReference type="EC" id="1.1.1.22" evidence="3 8"/>
<keyword evidence="5 8" id="KW-0560">Oxidoreductase</keyword>
<dbReference type="AlphaFoldDB" id="A0A239FI58"/>
<feature type="binding site" evidence="10">
    <location>
        <begin position="253"/>
        <end position="257"/>
    </location>
    <ligand>
        <name>substrate</name>
    </ligand>
</feature>
<keyword evidence="15" id="KW-1185">Reference proteome</keyword>
<feature type="binding site" evidence="11">
    <location>
        <position position="156"/>
    </location>
    <ligand>
        <name>NAD(+)</name>
        <dbReference type="ChEBI" id="CHEBI:57540"/>
    </ligand>
</feature>
<feature type="binding site" evidence="11">
    <location>
        <position position="332"/>
    </location>
    <ligand>
        <name>NAD(+)</name>
        <dbReference type="ChEBI" id="CHEBI:57540"/>
    </ligand>
</feature>
<feature type="binding site" evidence="10">
    <location>
        <position position="261"/>
    </location>
    <ligand>
        <name>substrate</name>
    </ligand>
</feature>
<dbReference type="SUPFAM" id="SSF48179">
    <property type="entry name" value="6-phosphogluconate dehydrogenase C-terminal domain-like"/>
    <property type="match status" value="1"/>
</dbReference>
<evidence type="ECO:0000256" key="2">
    <source>
        <dbReference type="ARBA" id="ARBA00006601"/>
    </source>
</evidence>
<name>A0A239FI58_9PSED</name>
<dbReference type="NCBIfam" id="TIGR03026">
    <property type="entry name" value="NDP-sugDHase"/>
    <property type="match status" value="1"/>
</dbReference>
<dbReference type="SUPFAM" id="SSF51735">
    <property type="entry name" value="NAD(P)-binding Rossmann-fold domains"/>
    <property type="match status" value="1"/>
</dbReference>
<feature type="binding site" evidence="10">
    <location>
        <position position="325"/>
    </location>
    <ligand>
        <name>substrate</name>
    </ligand>
</feature>
<comment type="similarity">
    <text evidence="2 8">Belongs to the UDP-glucose/GDP-mannose dehydrogenase family.</text>
</comment>
<feature type="binding site" evidence="11">
    <location>
        <position position="86"/>
    </location>
    <ligand>
        <name>NAD(+)</name>
        <dbReference type="ChEBI" id="CHEBI:57540"/>
    </ligand>
</feature>
<keyword evidence="6 8" id="KW-0520">NAD</keyword>
<dbReference type="PIRSF" id="PIRSF000124">
    <property type="entry name" value="UDPglc_GDPman_dh"/>
    <property type="match status" value="1"/>
</dbReference>
<dbReference type="InterPro" id="IPR028357">
    <property type="entry name" value="UDPglc_DH_bac"/>
</dbReference>
<evidence type="ECO:0000256" key="1">
    <source>
        <dbReference type="ARBA" id="ARBA00004701"/>
    </source>
</evidence>
<dbReference type="GO" id="GO:0006065">
    <property type="term" value="P:UDP-glucuronate biosynthetic process"/>
    <property type="evidence" value="ECO:0007669"/>
    <property type="project" value="UniProtKB-UniPathway"/>
</dbReference>
<dbReference type="Pfam" id="PF03720">
    <property type="entry name" value="UDPG_MGDP_dh_C"/>
    <property type="match status" value="1"/>
</dbReference>
<evidence type="ECO:0000313" key="15">
    <source>
        <dbReference type="Proteomes" id="UP000198407"/>
    </source>
</evidence>
<reference evidence="15" key="1">
    <citation type="submission" date="2017-06" db="EMBL/GenBank/DDBJ databases">
        <authorList>
            <person name="Varghese N."/>
            <person name="Submissions S."/>
        </authorList>
    </citation>
    <scope>NUCLEOTIDE SEQUENCE [LARGE SCALE GENOMIC DNA]</scope>
    <source>
        <strain evidence="15">DSM 22348</strain>
    </source>
</reference>
<feature type="binding site" evidence="11">
    <location>
        <position position="30"/>
    </location>
    <ligand>
        <name>NAD(+)</name>
        <dbReference type="ChEBI" id="CHEBI:57540"/>
    </ligand>
</feature>
<feature type="binding site" evidence="11">
    <location>
        <position position="267"/>
    </location>
    <ligand>
        <name>NAD(+)</name>
        <dbReference type="ChEBI" id="CHEBI:57540"/>
    </ligand>
</feature>
<dbReference type="STRING" id="1215104.GCA_000730585_04466"/>
<protein>
    <recommendedName>
        <fullName evidence="4 8">UDP-glucose 6-dehydrogenase</fullName>
        <ecNumber evidence="3 8">1.1.1.22</ecNumber>
    </recommendedName>
</protein>
<feature type="region of interest" description="Disordered" evidence="12">
    <location>
        <begin position="441"/>
        <end position="468"/>
    </location>
</feature>
<dbReference type="GO" id="GO:0003979">
    <property type="term" value="F:UDP-glucose 6-dehydrogenase activity"/>
    <property type="evidence" value="ECO:0007669"/>
    <property type="project" value="UniProtKB-EC"/>
</dbReference>
<feature type="active site" description="Nucleophile" evidence="9">
    <location>
        <position position="264"/>
    </location>
</feature>
<dbReference type="RefSeq" id="WP_084702536.1">
    <property type="nucleotide sequence ID" value="NZ_FZOL01000010.1"/>
</dbReference>
<feature type="binding site" evidence="10">
    <location>
        <begin position="153"/>
        <end position="156"/>
    </location>
    <ligand>
        <name>substrate</name>
    </ligand>
</feature>
<dbReference type="OrthoDB" id="9803238at2"/>
<dbReference type="Pfam" id="PF03721">
    <property type="entry name" value="UDPG_MGDP_dh_N"/>
    <property type="match status" value="1"/>
</dbReference>
<evidence type="ECO:0000256" key="5">
    <source>
        <dbReference type="ARBA" id="ARBA00023002"/>
    </source>
</evidence>
<dbReference type="GO" id="GO:0000271">
    <property type="term" value="P:polysaccharide biosynthetic process"/>
    <property type="evidence" value="ECO:0007669"/>
    <property type="project" value="InterPro"/>
</dbReference>
<comment type="pathway">
    <text evidence="1">Nucleotide-sugar biosynthesis; UDP-alpha-D-glucuronate biosynthesis; UDP-alpha-D-glucuronate from UDP-alpha-D-glucose: step 1/1.</text>
</comment>
<dbReference type="UniPathway" id="UPA00038">
    <property type="reaction ID" value="UER00491"/>
</dbReference>
<dbReference type="InterPro" id="IPR014027">
    <property type="entry name" value="UDP-Glc/GDP-Man_DH_C"/>
</dbReference>
<dbReference type="InterPro" id="IPR017476">
    <property type="entry name" value="UDP-Glc/GDP-Man"/>
</dbReference>
<evidence type="ECO:0000256" key="11">
    <source>
        <dbReference type="PIRSR" id="PIRSR500134-3"/>
    </source>
</evidence>
<sequence length="468" mass="51084">MKLAVFGTGYVGLTLAACLAEVGHSVCCVDVDADRVASLSRGLCPLFEPGLPVLLKKGLASAHLQFTTDAARAIETATVIFIAVGTPSLPDGSADLSQVFAVVDSIVRHAEGNKIIVNKSTSPVGTVDAIKQRLARNDTSLASRLEVVSNPEFLKEGSAVLDCMRPDRILIGGASPATLNLLRDLFAPFSRNHDKFIAMDARSAELAKYAANCMLATKISFMNEMANLAEHLGADIEAVRRGIGSDPRIGYDFIYAGCGFGGSCFPKDLSALQRVAEQHEYQPRLLQAVEAINQRQKHRLFEKILDHYDGDLAGKTFAVWGLAFKPNTDDMREASSLVLLRALWLAGATVRAFDPQARDEARRLFGERKDLCLLDNKEETLIGANALVIVTEWQDFRVLDCETVSQQLLDGVLFDGRNLFEPAQMAAAGLTYYSIGRPVPERTEAPRQQRDDEKAYSLTSMNSRAQTM</sequence>
<dbReference type="PANTHER" id="PTHR43750">
    <property type="entry name" value="UDP-GLUCOSE 6-DEHYDROGENASE TUAD"/>
    <property type="match status" value="1"/>
</dbReference>
<evidence type="ECO:0000256" key="7">
    <source>
        <dbReference type="ARBA" id="ARBA00047473"/>
    </source>
</evidence>
<feature type="compositionally biased region" description="Basic and acidic residues" evidence="12">
    <location>
        <begin position="441"/>
        <end position="455"/>
    </location>
</feature>
<proteinExistence type="inferred from homology"/>
<evidence type="ECO:0000259" key="13">
    <source>
        <dbReference type="SMART" id="SM00984"/>
    </source>
</evidence>
<dbReference type="Pfam" id="PF00984">
    <property type="entry name" value="UDPG_MGDP_dh"/>
    <property type="match status" value="1"/>
</dbReference>
<dbReference type="PIRSF" id="PIRSF500134">
    <property type="entry name" value="UDPglc_DH_bac"/>
    <property type="match status" value="1"/>
</dbReference>
<dbReference type="Proteomes" id="UP000198407">
    <property type="component" value="Unassembled WGS sequence"/>
</dbReference>
<feature type="binding site" evidence="10">
    <location>
        <position position="208"/>
    </location>
    <ligand>
        <name>substrate</name>
    </ligand>
</feature>
<dbReference type="SUPFAM" id="SSF52413">
    <property type="entry name" value="UDP-glucose/GDP-mannose dehydrogenase C-terminal domain"/>
    <property type="match status" value="1"/>
</dbReference>
<organism evidence="14 15">
    <name type="scientific">Pseudomonas japonica</name>
    <dbReference type="NCBI Taxonomy" id="256466"/>
    <lineage>
        <taxon>Bacteria</taxon>
        <taxon>Pseudomonadati</taxon>
        <taxon>Pseudomonadota</taxon>
        <taxon>Gammaproteobacteria</taxon>
        <taxon>Pseudomonadales</taxon>
        <taxon>Pseudomonadaceae</taxon>
        <taxon>Pseudomonas</taxon>
    </lineage>
</organism>
<gene>
    <name evidence="14" type="ORF">SAMN05444352_11087</name>
</gene>
<dbReference type="InterPro" id="IPR036291">
    <property type="entry name" value="NAD(P)-bd_dom_sf"/>
</dbReference>
<evidence type="ECO:0000313" key="14">
    <source>
        <dbReference type="EMBL" id="SNS56626.1"/>
    </source>
</evidence>
<evidence type="ECO:0000256" key="6">
    <source>
        <dbReference type="ARBA" id="ARBA00023027"/>
    </source>
</evidence>
<dbReference type="Gene3D" id="3.40.50.720">
    <property type="entry name" value="NAD(P)-binding Rossmann-like Domain"/>
    <property type="match status" value="2"/>
</dbReference>
<dbReference type="GO" id="GO:0051287">
    <property type="term" value="F:NAD binding"/>
    <property type="evidence" value="ECO:0007669"/>
    <property type="project" value="InterPro"/>
</dbReference>
<dbReference type="Gene3D" id="1.20.5.100">
    <property type="entry name" value="Cytochrome c1, transmembrane anchor, C-terminal"/>
    <property type="match status" value="1"/>
</dbReference>
<feature type="binding site" evidence="11">
    <location>
        <position position="121"/>
    </location>
    <ligand>
        <name>NAD(+)</name>
        <dbReference type="ChEBI" id="CHEBI:57540"/>
    </ligand>
</feature>
<dbReference type="PANTHER" id="PTHR43750:SF3">
    <property type="entry name" value="UDP-GLUCOSE 6-DEHYDROGENASE TUAD"/>
    <property type="match status" value="1"/>
</dbReference>
<dbReference type="SMART" id="SM00984">
    <property type="entry name" value="UDPG_MGDP_dh_C"/>
    <property type="match status" value="1"/>
</dbReference>
<evidence type="ECO:0000256" key="8">
    <source>
        <dbReference type="PIRNR" id="PIRNR000124"/>
    </source>
</evidence>
<dbReference type="InterPro" id="IPR001732">
    <property type="entry name" value="UDP-Glc/GDP-Man_DH_N"/>
</dbReference>
<feature type="compositionally biased region" description="Polar residues" evidence="12">
    <location>
        <begin position="457"/>
        <end position="468"/>
    </location>
</feature>
<dbReference type="EMBL" id="FZOL01000010">
    <property type="protein sequence ID" value="SNS56626.1"/>
    <property type="molecule type" value="Genomic_DNA"/>
</dbReference>
<dbReference type="InterPro" id="IPR036220">
    <property type="entry name" value="UDP-Glc/GDP-Man_DH_C_sf"/>
</dbReference>
<evidence type="ECO:0000256" key="9">
    <source>
        <dbReference type="PIRSR" id="PIRSR500134-1"/>
    </source>
</evidence>
<evidence type="ECO:0000256" key="3">
    <source>
        <dbReference type="ARBA" id="ARBA00012954"/>
    </source>
</evidence>
<dbReference type="InterPro" id="IPR008927">
    <property type="entry name" value="6-PGluconate_DH-like_C_sf"/>
</dbReference>
<feature type="binding site" evidence="11">
    <location>
        <position position="35"/>
    </location>
    <ligand>
        <name>NAD(+)</name>
        <dbReference type="ChEBI" id="CHEBI:57540"/>
    </ligand>
</feature>
<dbReference type="InterPro" id="IPR014026">
    <property type="entry name" value="UDP-Glc/GDP-Man_DH_dimer"/>
</dbReference>
<accession>A0A239FI58</accession>
<evidence type="ECO:0000256" key="4">
    <source>
        <dbReference type="ARBA" id="ARBA00015132"/>
    </source>
</evidence>
<dbReference type="PROSITE" id="PS51257">
    <property type="entry name" value="PROKAR_LIPOPROTEIN"/>
    <property type="match status" value="1"/>
</dbReference>
<feature type="domain" description="UDP-glucose/GDP-mannose dehydrogenase C-terminal" evidence="13">
    <location>
        <begin position="318"/>
        <end position="422"/>
    </location>
</feature>